<accession>A0A6A6DWI0</accession>
<dbReference type="OrthoDB" id="3941101at2759"/>
<sequence length="255" mass="28872">MEFTTRLDPYALDDVAPDEELPSYEPYTAPNYEGEDYETPLFSYHLRQVNRKLQILVPFGPTAATSYKIISHTSFRFFSKKPDIDLVRVSPEHPATDSVASIRFDSDGPLPWRPRAHFSHISSYGTNTYQMESKNFADWAISIEGISFTWCLEGRPVSLVLSEKNSSIAIAKFLYSRCGTLAANGAEVGELTIYRDGLSVERDGIEKIICGLLIAMVHFKRMGRHYWNHADIRANSLTRSHLPSHRASFASYPNL</sequence>
<evidence type="ECO:0000313" key="1">
    <source>
        <dbReference type="EMBL" id="KAF2182589.1"/>
    </source>
</evidence>
<proteinExistence type="predicted"/>
<protein>
    <submittedName>
        <fullName evidence="1">Uncharacterized protein</fullName>
    </submittedName>
</protein>
<evidence type="ECO:0000313" key="2">
    <source>
        <dbReference type="Proteomes" id="UP000800200"/>
    </source>
</evidence>
<gene>
    <name evidence="1" type="ORF">K469DRAFT_728529</name>
</gene>
<reference evidence="1" key="1">
    <citation type="journal article" date="2020" name="Stud. Mycol.">
        <title>101 Dothideomycetes genomes: a test case for predicting lifestyles and emergence of pathogens.</title>
        <authorList>
            <person name="Haridas S."/>
            <person name="Albert R."/>
            <person name="Binder M."/>
            <person name="Bloem J."/>
            <person name="Labutti K."/>
            <person name="Salamov A."/>
            <person name="Andreopoulos B."/>
            <person name="Baker S."/>
            <person name="Barry K."/>
            <person name="Bills G."/>
            <person name="Bluhm B."/>
            <person name="Cannon C."/>
            <person name="Castanera R."/>
            <person name="Culley D."/>
            <person name="Daum C."/>
            <person name="Ezra D."/>
            <person name="Gonzalez J."/>
            <person name="Henrissat B."/>
            <person name="Kuo A."/>
            <person name="Liang C."/>
            <person name="Lipzen A."/>
            <person name="Lutzoni F."/>
            <person name="Magnuson J."/>
            <person name="Mondo S."/>
            <person name="Nolan M."/>
            <person name="Ohm R."/>
            <person name="Pangilinan J."/>
            <person name="Park H.-J."/>
            <person name="Ramirez L."/>
            <person name="Alfaro M."/>
            <person name="Sun H."/>
            <person name="Tritt A."/>
            <person name="Yoshinaga Y."/>
            <person name="Zwiers L.-H."/>
            <person name="Turgeon B."/>
            <person name="Goodwin S."/>
            <person name="Spatafora J."/>
            <person name="Crous P."/>
            <person name="Grigoriev I."/>
        </authorList>
    </citation>
    <scope>NUCLEOTIDE SEQUENCE</scope>
    <source>
        <strain evidence="1">CBS 207.26</strain>
    </source>
</reference>
<dbReference type="EMBL" id="ML994647">
    <property type="protein sequence ID" value="KAF2182589.1"/>
    <property type="molecule type" value="Genomic_DNA"/>
</dbReference>
<name>A0A6A6DWI0_9PEZI</name>
<organism evidence="1 2">
    <name type="scientific">Zopfia rhizophila CBS 207.26</name>
    <dbReference type="NCBI Taxonomy" id="1314779"/>
    <lineage>
        <taxon>Eukaryota</taxon>
        <taxon>Fungi</taxon>
        <taxon>Dikarya</taxon>
        <taxon>Ascomycota</taxon>
        <taxon>Pezizomycotina</taxon>
        <taxon>Dothideomycetes</taxon>
        <taxon>Dothideomycetes incertae sedis</taxon>
        <taxon>Zopfiaceae</taxon>
        <taxon>Zopfia</taxon>
    </lineage>
</organism>
<keyword evidence="2" id="KW-1185">Reference proteome</keyword>
<dbReference type="AlphaFoldDB" id="A0A6A6DWI0"/>
<dbReference type="Proteomes" id="UP000800200">
    <property type="component" value="Unassembled WGS sequence"/>
</dbReference>